<dbReference type="SUPFAM" id="SSF51905">
    <property type="entry name" value="FAD/NAD(P)-binding domain"/>
    <property type="match status" value="1"/>
</dbReference>
<dbReference type="Pfam" id="PF02852">
    <property type="entry name" value="Pyr_redox_dim"/>
    <property type="match status" value="1"/>
</dbReference>
<organism evidence="2 3">
    <name type="scientific">Synechococcus elongatus PCC 11801</name>
    <dbReference type="NCBI Taxonomy" id="2219813"/>
    <lineage>
        <taxon>Bacteria</taxon>
        <taxon>Bacillati</taxon>
        <taxon>Cyanobacteriota</taxon>
        <taxon>Cyanophyceae</taxon>
        <taxon>Synechococcales</taxon>
        <taxon>Synechococcaceae</taxon>
        <taxon>Synechococcus</taxon>
    </lineage>
</organism>
<dbReference type="GO" id="GO:0003955">
    <property type="term" value="F:NAD(P)H dehydrogenase (quinone) activity"/>
    <property type="evidence" value="ECO:0007669"/>
    <property type="project" value="TreeGrafter"/>
</dbReference>
<dbReference type="PANTHER" id="PTHR43014:SF2">
    <property type="entry name" value="MERCURIC REDUCTASE"/>
    <property type="match status" value="1"/>
</dbReference>
<gene>
    <name evidence="2" type="ORF">DOP62_07285</name>
</gene>
<dbReference type="SUPFAM" id="SSF55424">
    <property type="entry name" value="FAD/NAD-linked reductases, dimerisation (C-terminal) domain"/>
    <property type="match status" value="1"/>
</dbReference>
<evidence type="ECO:0000313" key="2">
    <source>
        <dbReference type="EMBL" id="AZB72545.1"/>
    </source>
</evidence>
<dbReference type="AlphaFoldDB" id="A0AAN1QNN8"/>
<dbReference type="Proteomes" id="UP000267249">
    <property type="component" value="Chromosome"/>
</dbReference>
<dbReference type="InterPro" id="IPR016156">
    <property type="entry name" value="FAD/NAD-linked_Rdtase_dimer_sf"/>
</dbReference>
<dbReference type="Gene3D" id="3.50.50.60">
    <property type="entry name" value="FAD/NAD(P)-binding domain"/>
    <property type="match status" value="1"/>
</dbReference>
<dbReference type="InterPro" id="IPR036188">
    <property type="entry name" value="FAD/NAD-bd_sf"/>
</dbReference>
<feature type="domain" description="Pyridine nucleotide-disulphide oxidoreductase dimerisation" evidence="1">
    <location>
        <begin position="257"/>
        <end position="339"/>
    </location>
</feature>
<dbReference type="GO" id="GO:0050660">
    <property type="term" value="F:flavin adenine dinucleotide binding"/>
    <property type="evidence" value="ECO:0007669"/>
    <property type="project" value="TreeGrafter"/>
</dbReference>
<evidence type="ECO:0000259" key="1">
    <source>
        <dbReference type="Pfam" id="PF02852"/>
    </source>
</evidence>
<evidence type="ECO:0000313" key="3">
    <source>
        <dbReference type="Proteomes" id="UP000267249"/>
    </source>
</evidence>
<reference evidence="2 3" key="1">
    <citation type="journal article" date="2018" name="Sci. Rep.">
        <title>Genome Features and Biochemical Characteristics of a Robust, Fast Growing and Naturally Transformable Cyanobacterium Synechococcus elongatus PCC 11801 Isolated from India.</title>
        <authorList>
            <person name="Jaiswal D."/>
            <person name="Sengupta A."/>
            <person name="Sohoni S."/>
            <person name="Sengupta S."/>
            <person name="Phadnavis A.G."/>
            <person name="Pakrasi H.B."/>
            <person name="Wangikar P.P."/>
        </authorList>
    </citation>
    <scope>NUCLEOTIDE SEQUENCE [LARGE SCALE GENOMIC DNA]</scope>
    <source>
        <strain evidence="2 3">PCC 11801</strain>
    </source>
</reference>
<dbReference type="RefSeq" id="WP_208672623.1">
    <property type="nucleotide sequence ID" value="NZ_CP030139.2"/>
</dbReference>
<protein>
    <recommendedName>
        <fullName evidence="1">Pyridine nucleotide-disulphide oxidoreductase dimerisation domain-containing protein</fullName>
    </recommendedName>
</protein>
<name>A0AAN1QNN8_SYNEL</name>
<dbReference type="EMBL" id="CP030139">
    <property type="protein sequence ID" value="AZB72545.1"/>
    <property type="molecule type" value="Genomic_DNA"/>
</dbReference>
<dbReference type="InterPro" id="IPR004099">
    <property type="entry name" value="Pyr_nucl-diS_OxRdtase_dimer"/>
</dbReference>
<sequence>MTADYNLLILGATPAAIALAQQARRWQARVALVYPPGSWGAIDHDRLLMRCLLQSASVSEAIAAAQDLVERLEWLQGPIALEQAGIDVVASHWKATRSRRLVDCGDRQLEARQIWQAQPTGAEATPLWDLLTADPQPRSMTVSGDRAIALGVAQALARHGWDVSLATPAIWVSWETAVVQRLQAQCQAEGIQLLEQCDQKMAPSELSLKYFQPDPLPLLPGSRAIAANLSSAEVRAIAQQSLFGWPRGRSTPVPQQVVEMEPAAAQVGLTEAQARRRYGDRVEIVNASWQQHPEALIRDQTAGFLQLCLLRNGRLLGASWVAENAAELVAPLSLAIQTRRSLPSLLGLWPDSSFGQVLEQLLADWETQRNQRGWRRRFLSEWQIFWRSTF</sequence>
<proteinExistence type="predicted"/>
<dbReference type="Gene3D" id="3.30.390.30">
    <property type="match status" value="1"/>
</dbReference>
<dbReference type="PANTHER" id="PTHR43014">
    <property type="entry name" value="MERCURIC REDUCTASE"/>
    <property type="match status" value="1"/>
</dbReference>
<accession>A0AAN1QNN8</accession>